<evidence type="ECO:0000313" key="1">
    <source>
        <dbReference type="EMBL" id="SHE94868.1"/>
    </source>
</evidence>
<reference evidence="2" key="1">
    <citation type="submission" date="2016-11" db="EMBL/GenBank/DDBJ databases">
        <authorList>
            <person name="Varghese N."/>
            <person name="Submissions S."/>
        </authorList>
    </citation>
    <scope>NUCLEOTIDE SEQUENCE [LARGE SCALE GENOMIC DNA]</scope>
    <source>
        <strain evidence="2">DSM 19514</strain>
    </source>
</reference>
<organism evidence="1 2">
    <name type="scientific">Ferrithrix thermotolerans DSM 19514</name>
    <dbReference type="NCBI Taxonomy" id="1121881"/>
    <lineage>
        <taxon>Bacteria</taxon>
        <taxon>Bacillati</taxon>
        <taxon>Actinomycetota</taxon>
        <taxon>Acidimicrobiia</taxon>
        <taxon>Acidimicrobiales</taxon>
        <taxon>Acidimicrobiaceae</taxon>
        <taxon>Ferrithrix</taxon>
    </lineage>
</organism>
<name>A0A1M4XN53_9ACTN</name>
<sequence>MGLEIVVELPASDREVSQRGYSPVGLLQRAIYLLTTTITTQLISNCTYAFEVEDAVSCVNSLFVRDPLLQLTKVGGSYWIKLLWPGTDHGAEYLIIDVLGDLHRRSIFVSSSDKISDEDPVYVPKGQTLIEQNAYLEVKVPDKVVFRSSLEVSIRWRSVSYKQLSATSYHVQSSLSVPRRSWGVRVGFREELKDLRHLVTITSAYRSALMSKATDAEAAFISGKNVDGTLLTDHIHPFIVPWYGEKGGVKGVVITSSLPVEPLLESVARKVRTVYLRGLPQIEIAYVTVGYLDDVFGELSGGLKLRSYTPYIPTRFMHRDDTISDFVAEDINREFDRRGLEPARHVRFVNDQVRPIPIFHRKSSLKEGRRVLYGYLIELEIATTLNQTLHLGKLCHFGMGAFYVI</sequence>
<protein>
    <submittedName>
        <fullName evidence="1">Uncharacterized protein</fullName>
    </submittedName>
</protein>
<dbReference type="STRING" id="1121881.SAMN02745225_02074"/>
<dbReference type="RefSeq" id="WP_072792180.1">
    <property type="nucleotide sequence ID" value="NZ_FQUL01000042.1"/>
</dbReference>
<dbReference type="AlphaFoldDB" id="A0A1M4XN53"/>
<accession>A0A1M4XN53</accession>
<evidence type="ECO:0000313" key="2">
    <source>
        <dbReference type="Proteomes" id="UP000184295"/>
    </source>
</evidence>
<dbReference type="EMBL" id="FQUL01000042">
    <property type="protein sequence ID" value="SHE94868.1"/>
    <property type="molecule type" value="Genomic_DNA"/>
</dbReference>
<dbReference type="Proteomes" id="UP000184295">
    <property type="component" value="Unassembled WGS sequence"/>
</dbReference>
<gene>
    <name evidence="1" type="ORF">SAMN02745225_02074</name>
</gene>
<dbReference type="OrthoDB" id="9787885at2"/>
<keyword evidence="2" id="KW-1185">Reference proteome</keyword>
<proteinExistence type="predicted"/>